<reference evidence="7 8" key="1">
    <citation type="submission" date="2024-10" db="EMBL/GenBank/DDBJ databases">
        <title>The Natural Products Discovery Center: Release of the First 8490 Sequenced Strains for Exploring Actinobacteria Biosynthetic Diversity.</title>
        <authorList>
            <person name="Kalkreuter E."/>
            <person name="Kautsar S.A."/>
            <person name="Yang D."/>
            <person name="Bader C.D."/>
            <person name="Teijaro C.N."/>
            <person name="Fluegel L."/>
            <person name="Davis C.M."/>
            <person name="Simpson J.R."/>
            <person name="Lauterbach L."/>
            <person name="Steele A.D."/>
            <person name="Gui C."/>
            <person name="Meng S."/>
            <person name="Li G."/>
            <person name="Viehrig K."/>
            <person name="Ye F."/>
            <person name="Su P."/>
            <person name="Kiefer A.F."/>
            <person name="Nichols A."/>
            <person name="Cepeda A.J."/>
            <person name="Yan W."/>
            <person name="Fan B."/>
            <person name="Jiang Y."/>
            <person name="Adhikari A."/>
            <person name="Zheng C.-J."/>
            <person name="Schuster L."/>
            <person name="Cowan T.M."/>
            <person name="Smanski M.J."/>
            <person name="Chevrette M.G."/>
            <person name="De Carvalho L.P.S."/>
            <person name="Shen B."/>
        </authorList>
    </citation>
    <scope>NUCLEOTIDE SEQUENCE [LARGE SCALE GENOMIC DNA]</scope>
    <source>
        <strain evidence="7 8">NPDC087220</strain>
    </source>
</reference>
<keyword evidence="4" id="KW-0749">Sporulation</keyword>
<dbReference type="InterPro" id="IPR006776">
    <property type="entry name" value="SsgB"/>
</dbReference>
<evidence type="ECO:0000256" key="5">
    <source>
        <dbReference type="ARBA" id="ARBA00023210"/>
    </source>
</evidence>
<dbReference type="RefSeq" id="WP_402380037.1">
    <property type="nucleotide sequence ID" value="NZ_JBIUYY010000004.1"/>
</dbReference>
<accession>A0ABW8EGS8</accession>
<evidence type="ECO:0000256" key="6">
    <source>
        <dbReference type="ARBA" id="ARBA00023306"/>
    </source>
</evidence>
<evidence type="ECO:0000256" key="2">
    <source>
        <dbReference type="ARBA" id="ARBA00009323"/>
    </source>
</evidence>
<dbReference type="EMBL" id="JBIUYY010000004">
    <property type="protein sequence ID" value="MFJ2821832.1"/>
    <property type="molecule type" value="Genomic_DNA"/>
</dbReference>
<sequence>MHPHHPHTPVRSRPEPVPSLCLDVDRMLDEFTRLPMRATFRFDAALPAVVTVGFATERGRELVRRPIGRALLHGGLTAMSGCGEVRMWPTLPRERPSSWLLLEAPEVEALFEVPTARLAAWLETTYRAVPAEAEWGGLNWDGFLGELLDGPDAASA</sequence>
<keyword evidence="8" id="KW-1185">Reference proteome</keyword>
<comment type="subcellular location">
    <subcellularLocation>
        <location evidence="1">Cell septum</location>
    </subcellularLocation>
</comment>
<evidence type="ECO:0000313" key="7">
    <source>
        <dbReference type="EMBL" id="MFJ2821832.1"/>
    </source>
</evidence>
<dbReference type="Gene3D" id="2.30.31.20">
    <property type="entry name" value="Sporulation-specific cell division protein SsgB"/>
    <property type="match status" value="1"/>
</dbReference>
<comment type="caution">
    <text evidence="7">The sequence shown here is derived from an EMBL/GenBank/DDBJ whole genome shotgun (WGS) entry which is preliminary data.</text>
</comment>
<proteinExistence type="inferred from homology"/>
<gene>
    <name evidence="7" type="ORF">ACIO7M_12015</name>
</gene>
<name>A0ABW8EGS8_STRT5</name>
<protein>
    <submittedName>
        <fullName evidence="7">SsgA family sporulation/cell division regulator</fullName>
    </submittedName>
</protein>
<keyword evidence="6" id="KW-0131">Cell cycle</keyword>
<keyword evidence="5" id="KW-0717">Septation</keyword>
<dbReference type="Proteomes" id="UP001617351">
    <property type="component" value="Unassembled WGS sequence"/>
</dbReference>
<dbReference type="Pfam" id="PF04686">
    <property type="entry name" value="SsgA"/>
    <property type="match status" value="1"/>
</dbReference>
<keyword evidence="3" id="KW-0132">Cell division</keyword>
<evidence type="ECO:0000256" key="4">
    <source>
        <dbReference type="ARBA" id="ARBA00022969"/>
    </source>
</evidence>
<evidence type="ECO:0000313" key="8">
    <source>
        <dbReference type="Proteomes" id="UP001617351"/>
    </source>
</evidence>
<dbReference type="InterPro" id="IPR038658">
    <property type="entry name" value="SsgB_sf"/>
</dbReference>
<evidence type="ECO:0000256" key="3">
    <source>
        <dbReference type="ARBA" id="ARBA00022618"/>
    </source>
</evidence>
<organism evidence="7 8">
    <name type="scientific">Streptomyces toxytricini</name>
    <name type="common">Actinomyces toxytricini</name>
    <dbReference type="NCBI Taxonomy" id="67369"/>
    <lineage>
        <taxon>Bacteria</taxon>
        <taxon>Bacillati</taxon>
        <taxon>Actinomycetota</taxon>
        <taxon>Actinomycetes</taxon>
        <taxon>Kitasatosporales</taxon>
        <taxon>Streptomycetaceae</taxon>
        <taxon>Streptomyces</taxon>
    </lineage>
</organism>
<comment type="similarity">
    <text evidence="2">Belongs to the SsgA family.</text>
</comment>
<evidence type="ECO:0000256" key="1">
    <source>
        <dbReference type="ARBA" id="ARBA00004431"/>
    </source>
</evidence>